<dbReference type="InterPro" id="IPR027417">
    <property type="entry name" value="P-loop_NTPase"/>
</dbReference>
<dbReference type="Gene3D" id="1.20.120.1240">
    <property type="entry name" value="Dynamin, middle domain"/>
    <property type="match status" value="2"/>
</dbReference>
<dbReference type="Pfam" id="PF00350">
    <property type="entry name" value="Dynamin_N"/>
    <property type="match status" value="1"/>
</dbReference>
<comment type="similarity">
    <text evidence="7">Belongs to the TRAFAC class dynamin-like GTPase superfamily. Dynamin/Fzo/YdjA family.</text>
</comment>
<dbReference type="GO" id="GO:0005737">
    <property type="term" value="C:cytoplasm"/>
    <property type="evidence" value="ECO:0000318"/>
    <property type="project" value="GO_Central"/>
</dbReference>
<dbReference type="PROSITE" id="PS51718">
    <property type="entry name" value="G_DYNAMIN_2"/>
    <property type="match status" value="1"/>
</dbReference>
<feature type="region of interest" description="Disordered" evidence="8">
    <location>
        <begin position="506"/>
        <end position="575"/>
    </location>
</feature>
<keyword evidence="13" id="KW-1185">Reference proteome</keyword>
<dbReference type="Pfam" id="PF01031">
    <property type="entry name" value="Dynamin_M"/>
    <property type="match status" value="1"/>
</dbReference>
<keyword evidence="2" id="KW-0493">Microtubule</keyword>
<feature type="domain" description="GED" evidence="10">
    <location>
        <begin position="737"/>
        <end position="830"/>
    </location>
</feature>
<dbReference type="Gene3D" id="2.30.29.30">
    <property type="entry name" value="Pleckstrin-homology domain (PH domain)/Phosphotyrosine-binding domain (PTB)"/>
    <property type="match status" value="1"/>
</dbReference>
<feature type="domain" description="PH" evidence="9">
    <location>
        <begin position="574"/>
        <end position="699"/>
    </location>
</feature>
<dbReference type="FunFam" id="3.40.50.300:FF:000722">
    <property type="entry name" value="Dynamin-2B isoform A"/>
    <property type="match status" value="1"/>
</dbReference>
<dbReference type="FunFam" id="1.20.120.1240:FF:000017">
    <property type="entry name" value="Dynamin-2A"/>
    <property type="match status" value="1"/>
</dbReference>
<evidence type="ECO:0000256" key="1">
    <source>
        <dbReference type="ARBA" id="ARBA00011980"/>
    </source>
</evidence>
<dbReference type="SMART" id="SM00233">
    <property type="entry name" value="PH"/>
    <property type="match status" value="1"/>
</dbReference>
<dbReference type="AlphaFoldDB" id="A0A2C9VJL2"/>
<dbReference type="PROSITE" id="PS50003">
    <property type="entry name" value="PH_DOMAIN"/>
    <property type="match status" value="1"/>
</dbReference>
<dbReference type="InterPro" id="IPR030381">
    <property type="entry name" value="G_DYNAMIN_dom"/>
</dbReference>
<dbReference type="InterPro" id="IPR000375">
    <property type="entry name" value="Dynamin_stalk"/>
</dbReference>
<dbReference type="FunFam" id="2.30.29.30:FF:000212">
    <property type="entry name" value="Dynamin-2A"/>
    <property type="match status" value="1"/>
</dbReference>
<evidence type="ECO:0000256" key="5">
    <source>
        <dbReference type="ARBA" id="ARBA00023134"/>
    </source>
</evidence>
<comment type="caution">
    <text evidence="12">The sequence shown here is derived from an EMBL/GenBank/DDBJ whole genome shotgun (WGS) entry which is preliminary data.</text>
</comment>
<dbReference type="InterPro" id="IPR020850">
    <property type="entry name" value="GED_dom"/>
</dbReference>
<dbReference type="InterPro" id="IPR001849">
    <property type="entry name" value="PH_domain"/>
</dbReference>
<dbReference type="EMBL" id="CM004393">
    <property type="protein sequence ID" value="OAY45070.1"/>
    <property type="molecule type" value="Genomic_DNA"/>
</dbReference>
<reference evidence="13" key="1">
    <citation type="journal article" date="2016" name="Nat. Biotechnol.">
        <title>Sequencing wild and cultivated cassava and related species reveals extensive interspecific hybridization and genetic diversity.</title>
        <authorList>
            <person name="Bredeson J.V."/>
            <person name="Lyons J.B."/>
            <person name="Prochnik S.E."/>
            <person name="Wu G.A."/>
            <person name="Ha C.M."/>
            <person name="Edsinger-Gonzales E."/>
            <person name="Grimwood J."/>
            <person name="Schmutz J."/>
            <person name="Rabbi I.Y."/>
            <person name="Egesi C."/>
            <person name="Nauluvula P."/>
            <person name="Lebot V."/>
            <person name="Ndunguru J."/>
            <person name="Mkamilo G."/>
            <person name="Bart R.S."/>
            <person name="Setter T.L."/>
            <person name="Gleadow R.M."/>
            <person name="Kulakow P."/>
            <person name="Ferguson M.E."/>
            <person name="Rounsley S."/>
            <person name="Rokhsar D.S."/>
        </authorList>
    </citation>
    <scope>NUCLEOTIDE SEQUENCE [LARGE SCALE GENOMIC DNA]</scope>
    <source>
        <strain evidence="13">cv. AM560-2</strain>
    </source>
</reference>
<dbReference type="GO" id="GO:0003924">
    <property type="term" value="F:GTPase activity"/>
    <property type="evidence" value="ECO:0000318"/>
    <property type="project" value="GO_Central"/>
</dbReference>
<dbReference type="Gramene" id="Manes.07G028400.1.v8.1">
    <property type="protein sequence ID" value="Manes.07G028400.1.v8.1.CDS"/>
    <property type="gene ID" value="Manes.07G028400.v8.1"/>
</dbReference>
<dbReference type="InterPro" id="IPR011993">
    <property type="entry name" value="PH-like_dom_sf"/>
</dbReference>
<dbReference type="STRING" id="3983.A0A2C9VJL2"/>
<dbReference type="FunFam" id="1.20.120.1240:FF:000015">
    <property type="entry name" value="Dynamin-2A"/>
    <property type="match status" value="1"/>
</dbReference>
<feature type="compositionally biased region" description="Basic and acidic residues" evidence="8">
    <location>
        <begin position="636"/>
        <end position="646"/>
    </location>
</feature>
<evidence type="ECO:0000256" key="6">
    <source>
        <dbReference type="ARBA" id="ARBA00023175"/>
    </source>
</evidence>
<keyword evidence="3 7" id="KW-0547">Nucleotide-binding</keyword>
<dbReference type="Pfam" id="PF00169">
    <property type="entry name" value="PH"/>
    <property type="match status" value="1"/>
</dbReference>
<keyword evidence="4" id="KW-0378">Hydrolase</keyword>
<accession>A0A2C9VJL2</accession>
<feature type="compositionally biased region" description="Polar residues" evidence="8">
    <location>
        <begin position="528"/>
        <end position="549"/>
    </location>
</feature>
<dbReference type="GO" id="GO:0008017">
    <property type="term" value="F:microtubule binding"/>
    <property type="evidence" value="ECO:0000318"/>
    <property type="project" value="GO_Central"/>
</dbReference>
<dbReference type="SMART" id="SM00302">
    <property type="entry name" value="GED"/>
    <property type="match status" value="1"/>
</dbReference>
<dbReference type="PANTHER" id="PTHR11566">
    <property type="entry name" value="DYNAMIN"/>
    <property type="match status" value="1"/>
</dbReference>
<feature type="compositionally biased region" description="Low complexity" evidence="8">
    <location>
        <begin position="860"/>
        <end position="869"/>
    </location>
</feature>
<dbReference type="CDD" id="cd08771">
    <property type="entry name" value="DLP_1"/>
    <property type="match status" value="1"/>
</dbReference>
<dbReference type="Gene3D" id="3.40.50.300">
    <property type="entry name" value="P-loop containing nucleotide triphosphate hydrolases"/>
    <property type="match status" value="1"/>
</dbReference>
<dbReference type="SUPFAM" id="SSF52540">
    <property type="entry name" value="P-loop containing nucleoside triphosphate hydrolases"/>
    <property type="match status" value="1"/>
</dbReference>
<dbReference type="OrthoDB" id="5562561at2759"/>
<dbReference type="Pfam" id="PF02212">
    <property type="entry name" value="GED"/>
    <property type="match status" value="1"/>
</dbReference>
<dbReference type="InterPro" id="IPR022812">
    <property type="entry name" value="Dynamin"/>
</dbReference>
<feature type="region of interest" description="Disordered" evidence="8">
    <location>
        <begin position="629"/>
        <end position="653"/>
    </location>
</feature>
<keyword evidence="5 7" id="KW-0342">GTP-binding</keyword>
<dbReference type="SUPFAM" id="SSF50729">
    <property type="entry name" value="PH domain-like"/>
    <property type="match status" value="1"/>
</dbReference>
<dbReference type="PRINTS" id="PR00195">
    <property type="entry name" value="DYNAMIN"/>
</dbReference>
<dbReference type="Proteomes" id="UP000091857">
    <property type="component" value="Chromosome 7"/>
</dbReference>
<organism evidence="12 13">
    <name type="scientific">Manihot esculenta</name>
    <name type="common">Cassava</name>
    <name type="synonym">Jatropha manihot</name>
    <dbReference type="NCBI Taxonomy" id="3983"/>
    <lineage>
        <taxon>Eukaryota</taxon>
        <taxon>Viridiplantae</taxon>
        <taxon>Streptophyta</taxon>
        <taxon>Embryophyta</taxon>
        <taxon>Tracheophyta</taxon>
        <taxon>Spermatophyta</taxon>
        <taxon>Magnoliopsida</taxon>
        <taxon>eudicotyledons</taxon>
        <taxon>Gunneridae</taxon>
        <taxon>Pentapetalae</taxon>
        <taxon>rosids</taxon>
        <taxon>fabids</taxon>
        <taxon>Malpighiales</taxon>
        <taxon>Euphorbiaceae</taxon>
        <taxon>Crotonoideae</taxon>
        <taxon>Manihoteae</taxon>
        <taxon>Manihot</taxon>
    </lineage>
</organism>
<feature type="compositionally biased region" description="Basic and acidic residues" evidence="8">
    <location>
        <begin position="506"/>
        <end position="527"/>
    </location>
</feature>
<evidence type="ECO:0000256" key="2">
    <source>
        <dbReference type="ARBA" id="ARBA00022701"/>
    </source>
</evidence>
<dbReference type="GO" id="GO:0005525">
    <property type="term" value="F:GTP binding"/>
    <property type="evidence" value="ECO:0007669"/>
    <property type="project" value="UniProtKB-KW"/>
</dbReference>
<evidence type="ECO:0000313" key="12">
    <source>
        <dbReference type="EMBL" id="OAY45070.1"/>
    </source>
</evidence>
<dbReference type="PANTHER" id="PTHR11566:SF57">
    <property type="entry name" value="DYNAMIN-2B"/>
    <property type="match status" value="1"/>
</dbReference>
<feature type="domain" description="Dynamin-type G" evidence="11">
    <location>
        <begin position="38"/>
        <end position="308"/>
    </location>
</feature>
<dbReference type="InterPro" id="IPR003130">
    <property type="entry name" value="GED"/>
</dbReference>
<evidence type="ECO:0000259" key="11">
    <source>
        <dbReference type="PROSITE" id="PS51718"/>
    </source>
</evidence>
<sequence>MEAIEELQQLSESMRQASALLADEDIDETTTSSSSKRSSTFLNVVALGNVGAGKSAVLNSLIGHPVLPTGENGATRAPISIHLNRESSLSNKSIVLQIDNKSQQVSASALRHSLQDRLSKGSSGRSRDEINLKLRTSTAPPLKLIDLPGLDQRIMDDSLVSEYVEHNDAILLVVVPAVQAPEISSSRALRIAKEYDAESTRTVGVISKIDQASSESKALAAVQALLLNKGPPKTSDIPWIALIGQSVSIASAQSGSASSENSLETAWRAESESLRSILTGAPQSKLGRVALVEALAGQIRNRMKLRLPNLLTGLQGKSQIVQDELVRLGEQMVSSPEGTRALALELCREFEEKFLQHLAGGEGNGWKVVASFEGNFPNRIKQLPLDRHFDMNNVKRIVLEADGYQPYLISPEKGLRSLIKGVLELAKEPARLCVDEVHRVLVDIVSTSANATPGLGRYAPFKREIVAIATAALDGFKNEAKKMVVALVDMERAFVPPQHFIRLVQRRMDRQRREEEIKNKSSKKANEAEQSILNRATSPQTGAQQSGGSLKSMKEKSDKDSQEGPALKTAGPGGEITAGFLLKKSGKTNGWSRRWFVLNEKSGKLGYTKKQEERHFRGVITLEECNIEEVSDEEETSSKSSKDKKANGPSSEKGTNLVFKITSRVPYKTVLKAHSAVVLKAESVADKIEWINKLRNVIQSKGGQVIGESGLTMRQSYSEGSLDTMMTRKPADPEEELRWMSQEVRGYVEAVLNSLAANVPKAVVLCQVEKAKEDMLNQLYSSVSAQSSARIEQLLQEDQNARHKRERYQKQSSLLSKLVRQLSIHDNRAAAASSWSNDGGGAESSPRTSGPAGGEDWRTAFDAAANGRADAFRSHSRRNSDPPQNGDASSGTNNSRRTPNRMPPAPPPSGSSYRY</sequence>
<dbReference type="InterPro" id="IPR019762">
    <property type="entry name" value="Dynamin_GTPase_CS"/>
</dbReference>
<evidence type="ECO:0000259" key="9">
    <source>
        <dbReference type="PROSITE" id="PS50003"/>
    </source>
</evidence>
<name>A0A2C9VJL2_MANES</name>
<evidence type="ECO:0000313" key="13">
    <source>
        <dbReference type="Proteomes" id="UP000091857"/>
    </source>
</evidence>
<evidence type="ECO:0000256" key="8">
    <source>
        <dbReference type="SAM" id="MobiDB-lite"/>
    </source>
</evidence>
<dbReference type="SMART" id="SM00053">
    <property type="entry name" value="DYNc"/>
    <property type="match status" value="1"/>
</dbReference>
<evidence type="ECO:0000256" key="3">
    <source>
        <dbReference type="ARBA" id="ARBA00022741"/>
    </source>
</evidence>
<dbReference type="EC" id="3.6.5.5" evidence="1"/>
<evidence type="ECO:0000256" key="4">
    <source>
        <dbReference type="ARBA" id="ARBA00022801"/>
    </source>
</evidence>
<evidence type="ECO:0000259" key="10">
    <source>
        <dbReference type="PROSITE" id="PS51388"/>
    </source>
</evidence>
<evidence type="ECO:0000256" key="7">
    <source>
        <dbReference type="RuleBase" id="RU003932"/>
    </source>
</evidence>
<dbReference type="InterPro" id="IPR045063">
    <property type="entry name" value="Dynamin_N"/>
</dbReference>
<dbReference type="PROSITE" id="PS51388">
    <property type="entry name" value="GED"/>
    <property type="match status" value="1"/>
</dbReference>
<dbReference type="GO" id="GO:0005874">
    <property type="term" value="C:microtubule"/>
    <property type="evidence" value="ECO:0000318"/>
    <property type="project" value="GO_Central"/>
</dbReference>
<feature type="region of interest" description="Disordered" evidence="8">
    <location>
        <begin position="830"/>
        <end position="915"/>
    </location>
</feature>
<feature type="compositionally biased region" description="Basic and acidic residues" evidence="8">
    <location>
        <begin position="552"/>
        <end position="562"/>
    </location>
</feature>
<feature type="compositionally biased region" description="Polar residues" evidence="8">
    <location>
        <begin position="881"/>
        <end position="895"/>
    </location>
</feature>
<proteinExistence type="inferred from homology"/>
<dbReference type="PROSITE" id="PS00410">
    <property type="entry name" value="G_DYNAMIN_1"/>
    <property type="match status" value="1"/>
</dbReference>
<dbReference type="OMA" id="DAMIGEH"/>
<dbReference type="GO" id="GO:0072583">
    <property type="term" value="P:clathrin-dependent endocytosis"/>
    <property type="evidence" value="ECO:0000318"/>
    <property type="project" value="GO_Central"/>
</dbReference>
<dbReference type="GO" id="GO:0016020">
    <property type="term" value="C:membrane"/>
    <property type="evidence" value="ECO:0000318"/>
    <property type="project" value="GO_Central"/>
</dbReference>
<dbReference type="InterPro" id="IPR001401">
    <property type="entry name" value="Dynamin_GTPase"/>
</dbReference>
<protein>
    <recommendedName>
        <fullName evidence="1">dynamin GTPase</fullName>
        <ecNumber evidence="1">3.6.5.5</ecNumber>
    </recommendedName>
</protein>
<gene>
    <name evidence="12" type="ORF">MANES_07G028400v8</name>
</gene>
<keyword evidence="6" id="KW-0505">Motor protein</keyword>